<comment type="pathway">
    <text evidence="3">Amine and polyamine biosynthesis; carnitine biosynthesis.</text>
</comment>
<feature type="domain" description="TauD/TfdA-like" evidence="10">
    <location>
        <begin position="213"/>
        <end position="461"/>
    </location>
</feature>
<dbReference type="InterPro" id="IPR005225">
    <property type="entry name" value="Small_GTP-bd"/>
</dbReference>
<dbReference type="InterPro" id="IPR003819">
    <property type="entry name" value="TauD/TfdA-like"/>
</dbReference>
<dbReference type="PROSITE" id="PS51419">
    <property type="entry name" value="RAB"/>
    <property type="match status" value="1"/>
</dbReference>
<dbReference type="NCBIfam" id="TIGR00231">
    <property type="entry name" value="small_GTP"/>
    <property type="match status" value="1"/>
</dbReference>
<evidence type="ECO:0000256" key="6">
    <source>
        <dbReference type="ARBA" id="ARBA00022873"/>
    </source>
</evidence>
<evidence type="ECO:0000256" key="7">
    <source>
        <dbReference type="ARBA" id="ARBA00022964"/>
    </source>
</evidence>
<evidence type="ECO:0000256" key="5">
    <source>
        <dbReference type="ARBA" id="ARBA00022723"/>
    </source>
</evidence>
<accession>V5E3D3</accession>
<reference evidence="12" key="1">
    <citation type="journal article" date="2013" name="Genome Announc.">
        <title>Draft genome sequence of Pseudozyma brasiliensis sp. nov. strain GHG001, a high producer of endo-1,4-xylanase isolated from an insect pest of sugarcane.</title>
        <authorList>
            <person name="Oliveira J.V.D.C."/>
            <person name="dos Santos R.A.C."/>
            <person name="Borges T.A."/>
            <person name="Riano-Pachon D.M."/>
            <person name="Goldman G.H."/>
        </authorList>
    </citation>
    <scope>NUCLEOTIDE SEQUENCE [LARGE SCALE GENOMIC DNA]</scope>
    <source>
        <strain evidence="12">GHG001</strain>
    </source>
</reference>
<evidence type="ECO:0000313" key="12">
    <source>
        <dbReference type="Proteomes" id="UP000019377"/>
    </source>
</evidence>
<dbReference type="HOGENOM" id="CLU_577615_0_0_1"/>
<organism evidence="11 12">
    <name type="scientific">Kalmanozyma brasiliensis (strain GHG001)</name>
    <name type="common">Yeast</name>
    <name type="synonym">Pseudozyma brasiliensis</name>
    <dbReference type="NCBI Taxonomy" id="1365824"/>
    <lineage>
        <taxon>Eukaryota</taxon>
        <taxon>Fungi</taxon>
        <taxon>Dikarya</taxon>
        <taxon>Basidiomycota</taxon>
        <taxon>Ustilaginomycotina</taxon>
        <taxon>Ustilaginomycetes</taxon>
        <taxon>Ustilaginales</taxon>
        <taxon>Ustilaginaceae</taxon>
        <taxon>Kalmanozyma</taxon>
    </lineage>
</organism>
<dbReference type="SUPFAM" id="SSF52540">
    <property type="entry name" value="P-loop containing nucleoside triphosphate hydrolases"/>
    <property type="match status" value="1"/>
</dbReference>
<keyword evidence="7" id="KW-0223">Dioxygenase</keyword>
<keyword evidence="12" id="KW-1185">Reference proteome</keyword>
<dbReference type="eggNOG" id="KOG0395">
    <property type="taxonomic scope" value="Eukaryota"/>
</dbReference>
<dbReference type="Proteomes" id="UP000019377">
    <property type="component" value="Unassembled WGS sequence"/>
</dbReference>
<dbReference type="Gene3D" id="3.60.130.10">
    <property type="entry name" value="Clavaminate synthase-like"/>
    <property type="match status" value="1"/>
</dbReference>
<dbReference type="PRINTS" id="PR00449">
    <property type="entry name" value="RASTRNSFRMNG"/>
</dbReference>
<dbReference type="AlphaFoldDB" id="V5E3D3"/>
<dbReference type="GO" id="GO:0005739">
    <property type="term" value="C:mitochondrion"/>
    <property type="evidence" value="ECO:0007669"/>
    <property type="project" value="TreeGrafter"/>
</dbReference>
<keyword evidence="9" id="KW-0408">Iron</keyword>
<dbReference type="PANTHER" id="PTHR10696">
    <property type="entry name" value="GAMMA-BUTYROBETAINE HYDROXYLASE-RELATED"/>
    <property type="match status" value="1"/>
</dbReference>
<dbReference type="Pfam" id="PF02668">
    <property type="entry name" value="TauD"/>
    <property type="match status" value="1"/>
</dbReference>
<keyword evidence="6" id="KW-0124">Carnitine biosynthesis</keyword>
<dbReference type="InterPro" id="IPR042098">
    <property type="entry name" value="TauD-like_sf"/>
</dbReference>
<sequence length="473" mass="52071">MKEVRVVIMGGGGVGKSALTVQFVRNVFVSTYDPTIEDTYRKLLVIDAQQCMVEILDTAGTEQFLALKELYIKSGQGFILAFSLTSLATPPHSQFCHITDMTDISSQRDELQKQLQTLNVLEFELRSLKPNAQVYNAISTPLETPLIAHSHGQTAMFPNLDAKTALEDVQIRTVAYGVHDRRATGTLAAAPIGASPAEETGKTLDKVLWGKGIGSSPPTVKYDDVMGSDEGVLRWLTKVAQYGFAFVSGVPPTPTDTEALVRRIAFIRETHYGGFWDFTSDLAHGDTAYTDLALQAHTDTTYFTDPAGLQLFHLLSHTASKTASSSATKGPSGGSSLLIDGFLAAAVLKDVHPSAYQTLSTVRIRTHSAGDPHTMIRPLLDSGYPILDHDPTTGELTMVRYNNDDRSVLRVSDDEVEPFYDALRKWHEILTNPEGEYWVQLKPGTAMIFDNHRVLHGRNKSEKRLRTFATRVT</sequence>
<dbReference type="CDD" id="cd00250">
    <property type="entry name" value="CAS_like"/>
    <property type="match status" value="1"/>
</dbReference>
<dbReference type="eggNOG" id="KOG3889">
    <property type="taxonomic scope" value="Eukaryota"/>
</dbReference>
<keyword evidence="5" id="KW-0479">Metal-binding</keyword>
<dbReference type="Gene3D" id="3.40.50.300">
    <property type="entry name" value="P-loop containing nucleotide triphosphate hydrolases"/>
    <property type="match status" value="1"/>
</dbReference>
<evidence type="ECO:0000256" key="2">
    <source>
        <dbReference type="ARBA" id="ARBA00001961"/>
    </source>
</evidence>
<dbReference type="InterPro" id="IPR001806">
    <property type="entry name" value="Small_GTPase"/>
</dbReference>
<comment type="similarity">
    <text evidence="4">Belongs to the gamma-BBH/TMLD family.</text>
</comment>
<evidence type="ECO:0000256" key="1">
    <source>
        <dbReference type="ARBA" id="ARBA00001954"/>
    </source>
</evidence>
<dbReference type="STRING" id="1365824.V5E3D3"/>
<evidence type="ECO:0000259" key="10">
    <source>
        <dbReference type="Pfam" id="PF02668"/>
    </source>
</evidence>
<comment type="cofactor">
    <cofactor evidence="1">
        <name>Fe(2+)</name>
        <dbReference type="ChEBI" id="CHEBI:29033"/>
    </cofactor>
</comment>
<dbReference type="GO" id="GO:0003924">
    <property type="term" value="F:GTPase activity"/>
    <property type="evidence" value="ECO:0007669"/>
    <property type="project" value="InterPro"/>
</dbReference>
<keyword evidence="8" id="KW-0560">Oxidoreductase</keyword>
<name>V5E3D3_KALBG</name>
<dbReference type="OrthoDB" id="2548213at2759"/>
<proteinExistence type="inferred from homology"/>
<evidence type="ECO:0000256" key="8">
    <source>
        <dbReference type="ARBA" id="ARBA00023002"/>
    </source>
</evidence>
<dbReference type="PANTHER" id="PTHR10696:SF51">
    <property type="entry name" value="TRIMETHYLLYSINE DIOXYGENASE, MITOCHONDRIAL"/>
    <property type="match status" value="1"/>
</dbReference>
<dbReference type="SMART" id="SM00175">
    <property type="entry name" value="RAB"/>
    <property type="match status" value="1"/>
</dbReference>
<dbReference type="GO" id="GO:0046872">
    <property type="term" value="F:metal ion binding"/>
    <property type="evidence" value="ECO:0007669"/>
    <property type="project" value="UniProtKB-KW"/>
</dbReference>
<dbReference type="Pfam" id="PF00071">
    <property type="entry name" value="Ras"/>
    <property type="match status" value="1"/>
</dbReference>
<dbReference type="EMBL" id="KI545894">
    <property type="protein sequence ID" value="EST04681.1"/>
    <property type="molecule type" value="Genomic_DNA"/>
</dbReference>
<evidence type="ECO:0000256" key="4">
    <source>
        <dbReference type="ARBA" id="ARBA00008654"/>
    </source>
</evidence>
<dbReference type="SMART" id="SM00173">
    <property type="entry name" value="RAS"/>
    <property type="match status" value="1"/>
</dbReference>
<dbReference type="GO" id="GO:0045329">
    <property type="term" value="P:carnitine biosynthetic process"/>
    <property type="evidence" value="ECO:0007669"/>
    <property type="project" value="UniProtKB-KW"/>
</dbReference>
<dbReference type="InterPro" id="IPR050411">
    <property type="entry name" value="AlphaKG_dependent_hydroxylases"/>
</dbReference>
<evidence type="ECO:0000313" key="11">
    <source>
        <dbReference type="EMBL" id="EST04681.1"/>
    </source>
</evidence>
<evidence type="ECO:0000256" key="9">
    <source>
        <dbReference type="ARBA" id="ARBA00023004"/>
    </source>
</evidence>
<gene>
    <name evidence="11" type="ORF">PSEUBRA_SCAF8g02037</name>
</gene>
<dbReference type="FunFam" id="3.60.130.10:FF:000001">
    <property type="entry name" value="Trimethyllysine dioxygenase, mitochondrial"/>
    <property type="match status" value="1"/>
</dbReference>
<dbReference type="GO" id="GO:0051213">
    <property type="term" value="F:dioxygenase activity"/>
    <property type="evidence" value="ECO:0007669"/>
    <property type="project" value="UniProtKB-KW"/>
</dbReference>
<dbReference type="PROSITE" id="PS51421">
    <property type="entry name" value="RAS"/>
    <property type="match status" value="1"/>
</dbReference>
<dbReference type="GO" id="GO:0005525">
    <property type="term" value="F:GTP binding"/>
    <property type="evidence" value="ECO:0007669"/>
    <property type="project" value="InterPro"/>
</dbReference>
<evidence type="ECO:0000256" key="3">
    <source>
        <dbReference type="ARBA" id="ARBA00005022"/>
    </source>
</evidence>
<dbReference type="SUPFAM" id="SSF51197">
    <property type="entry name" value="Clavaminate synthase-like"/>
    <property type="match status" value="1"/>
</dbReference>
<protein>
    <submittedName>
        <fullName evidence="11">Small GTPase-RAS protein</fullName>
    </submittedName>
</protein>
<dbReference type="InterPro" id="IPR027417">
    <property type="entry name" value="P-loop_NTPase"/>
</dbReference>
<comment type="cofactor">
    <cofactor evidence="2">
        <name>L-ascorbate</name>
        <dbReference type="ChEBI" id="CHEBI:38290"/>
    </cofactor>
</comment>